<accession>A0A927HX04</accession>
<name>A0A927HX04_9HYPH</name>
<evidence type="ECO:0000313" key="2">
    <source>
        <dbReference type="EMBL" id="MBD3844885.1"/>
    </source>
</evidence>
<dbReference type="AlphaFoldDB" id="A0A927HX04"/>
<dbReference type="RefSeq" id="WP_191123469.1">
    <property type="nucleotide sequence ID" value="NZ_JACXWY010000002.1"/>
</dbReference>
<gene>
    <name evidence="2" type="ORF">IED13_04190</name>
</gene>
<dbReference type="Proteomes" id="UP000619295">
    <property type="component" value="Unassembled WGS sequence"/>
</dbReference>
<evidence type="ECO:0000313" key="3">
    <source>
        <dbReference type="Proteomes" id="UP000619295"/>
    </source>
</evidence>
<reference evidence="2" key="1">
    <citation type="submission" date="2020-09" db="EMBL/GenBank/DDBJ databases">
        <title>Bosea spartocytisi sp. nov. a root nodule endophyte of Spartocytisus supranubius in the high mountain ecosystem fo the Teide National Park (Canary Islands, Spain).</title>
        <authorList>
            <person name="Pulido-Suarez L."/>
            <person name="Peix A."/>
            <person name="Igual J.M."/>
            <person name="Socas-Perez N."/>
            <person name="Velazquez E."/>
            <person name="Flores-Felix J.D."/>
            <person name="Leon-Barrios M."/>
        </authorList>
    </citation>
    <scope>NUCLEOTIDE SEQUENCE</scope>
    <source>
        <strain evidence="2">SSUT16</strain>
    </source>
</reference>
<evidence type="ECO:0000256" key="1">
    <source>
        <dbReference type="SAM" id="SignalP"/>
    </source>
</evidence>
<dbReference type="EMBL" id="JACXWY010000002">
    <property type="protein sequence ID" value="MBD3844885.1"/>
    <property type="molecule type" value="Genomic_DNA"/>
</dbReference>
<protein>
    <recommendedName>
        <fullName evidence="4">Metallo-beta-lactamase domain-containing protein</fullName>
    </recommendedName>
</protein>
<proteinExistence type="predicted"/>
<dbReference type="InterPro" id="IPR036866">
    <property type="entry name" value="RibonucZ/Hydroxyglut_hydro"/>
</dbReference>
<feature type="chain" id="PRO_5036674571" description="Metallo-beta-lactamase domain-containing protein" evidence="1">
    <location>
        <begin position="22"/>
        <end position="104"/>
    </location>
</feature>
<keyword evidence="3" id="KW-1185">Reference proteome</keyword>
<evidence type="ECO:0008006" key="4">
    <source>
        <dbReference type="Google" id="ProtNLM"/>
    </source>
</evidence>
<comment type="caution">
    <text evidence="2">The sequence shown here is derived from an EMBL/GenBank/DDBJ whole genome shotgun (WGS) entry which is preliminary data.</text>
</comment>
<sequence>MLARRTLLAAGAASLAAPARAHVVTTLGSEAERITILSEGGFEMPLSTLQCDVPAAEIAAQAGPSDPFRAPLNITCLRRGKDLILFDCGPAPISGPAPATCRTG</sequence>
<dbReference type="Gene3D" id="3.60.15.10">
    <property type="entry name" value="Ribonuclease Z/Hydroxyacylglutathione hydrolase-like"/>
    <property type="match status" value="1"/>
</dbReference>
<organism evidence="2 3">
    <name type="scientific">Bosea spartocytisi</name>
    <dbReference type="NCBI Taxonomy" id="2773451"/>
    <lineage>
        <taxon>Bacteria</taxon>
        <taxon>Pseudomonadati</taxon>
        <taxon>Pseudomonadota</taxon>
        <taxon>Alphaproteobacteria</taxon>
        <taxon>Hyphomicrobiales</taxon>
        <taxon>Boseaceae</taxon>
        <taxon>Bosea</taxon>
    </lineage>
</organism>
<keyword evidence="1" id="KW-0732">Signal</keyword>
<feature type="signal peptide" evidence="1">
    <location>
        <begin position="1"/>
        <end position="21"/>
    </location>
</feature>